<protein>
    <submittedName>
        <fullName evidence="2">Peptidase C14</fullName>
    </submittedName>
</protein>
<dbReference type="Pfam" id="PF00656">
    <property type="entry name" value="Peptidase_C14"/>
    <property type="match status" value="1"/>
</dbReference>
<feature type="domain" description="Peptidase C14 caspase" evidence="1">
    <location>
        <begin position="2"/>
        <end position="183"/>
    </location>
</feature>
<dbReference type="InterPro" id="IPR029030">
    <property type="entry name" value="Caspase-like_dom_sf"/>
</dbReference>
<name>A0A2V1JP28_EUBRA</name>
<dbReference type="PANTHER" id="PTHR22576">
    <property type="entry name" value="MUCOSA ASSOCIATED LYMPHOID TISSUE LYMPHOMA TRANSLOCATION PROTEIN 1/PARACASPASE"/>
    <property type="match status" value="1"/>
</dbReference>
<evidence type="ECO:0000313" key="3">
    <source>
        <dbReference type="Proteomes" id="UP000245288"/>
    </source>
</evidence>
<proteinExistence type="predicted"/>
<dbReference type="InterPro" id="IPR011600">
    <property type="entry name" value="Pept_C14_caspase"/>
</dbReference>
<reference evidence="2 3" key="1">
    <citation type="submission" date="2014-09" db="EMBL/GenBank/DDBJ databases">
        <title>Butyrate-producing bacteria isolated from human gut.</title>
        <authorList>
            <person name="Zhang Q."/>
            <person name="Zhao L."/>
        </authorList>
    </citation>
    <scope>NUCLEOTIDE SEQUENCE [LARGE SCALE GENOMIC DNA]</scope>
    <source>
        <strain evidence="2 3">21</strain>
    </source>
</reference>
<dbReference type="PANTHER" id="PTHR22576:SF37">
    <property type="entry name" value="MUCOSA-ASSOCIATED LYMPHOID TISSUE LYMPHOMA TRANSLOCATION PROTEIN 1"/>
    <property type="match status" value="1"/>
</dbReference>
<dbReference type="Gene3D" id="3.40.50.1460">
    <property type="match status" value="1"/>
</dbReference>
<gene>
    <name evidence="2" type="ORF">LG34_13115</name>
</gene>
<dbReference type="RefSeq" id="WP_109216371.1">
    <property type="nucleotide sequence ID" value="NZ_JRFU01000145.1"/>
</dbReference>
<dbReference type="GO" id="GO:0004197">
    <property type="term" value="F:cysteine-type endopeptidase activity"/>
    <property type="evidence" value="ECO:0007669"/>
    <property type="project" value="InterPro"/>
</dbReference>
<dbReference type="InterPro" id="IPR052039">
    <property type="entry name" value="Caspase-related_regulators"/>
</dbReference>
<dbReference type="OrthoDB" id="9812126at2"/>
<dbReference type="GO" id="GO:0006508">
    <property type="term" value="P:proteolysis"/>
    <property type="evidence" value="ECO:0007669"/>
    <property type="project" value="InterPro"/>
</dbReference>
<dbReference type="SUPFAM" id="SSF52129">
    <property type="entry name" value="Caspase-like"/>
    <property type="match status" value="1"/>
</dbReference>
<dbReference type="EMBL" id="JRFU01000145">
    <property type="protein sequence ID" value="PWE85909.1"/>
    <property type="molecule type" value="Genomic_DNA"/>
</dbReference>
<evidence type="ECO:0000313" key="2">
    <source>
        <dbReference type="EMBL" id="PWE85909.1"/>
    </source>
</evidence>
<evidence type="ECO:0000259" key="1">
    <source>
        <dbReference type="Pfam" id="PF00656"/>
    </source>
</evidence>
<accession>A0A2V1JP28</accession>
<organism evidence="2 3">
    <name type="scientific">Eubacterium ramulus</name>
    <dbReference type="NCBI Taxonomy" id="39490"/>
    <lineage>
        <taxon>Bacteria</taxon>
        <taxon>Bacillati</taxon>
        <taxon>Bacillota</taxon>
        <taxon>Clostridia</taxon>
        <taxon>Eubacteriales</taxon>
        <taxon>Eubacteriaceae</taxon>
        <taxon>Eubacterium</taxon>
    </lineage>
</organism>
<dbReference type="AlphaFoldDB" id="A0A2V1JP28"/>
<keyword evidence="3" id="KW-1185">Reference proteome</keyword>
<dbReference type="Proteomes" id="UP000245288">
    <property type="component" value="Unassembled WGS sequence"/>
</dbReference>
<sequence>MRKALCVGIDSYQNIDDLHGCVNDANAVKAALERNGDGTLNFDVKIMCSTSENSYINRGELRDAVEELFKSDSEIAVFYFSGHGSIDSLGGYLCTSEVNRPDDGLSLNDIMGFVATSRAHNKVVILDSCFSGDIANKTEMPNFSVIHNGTTLLAACGTTEYSTEKDGHGVYTSLLVEALYGGAMNLLGEVSPGSIYSYIDRSLGGWKPRPVFKANINGFVSLRKNTPPISIFELQKITEIFKSKYDEYHLDPTYEPDKHEADIKEVNKDHEAIFSTLQKYVKLNLVVPVGEEHMYYAAIHHKACKLTTQGQHYWNLVKKNTI</sequence>
<comment type="caution">
    <text evidence="2">The sequence shown here is derived from an EMBL/GenBank/DDBJ whole genome shotgun (WGS) entry which is preliminary data.</text>
</comment>